<evidence type="ECO:0000259" key="3">
    <source>
        <dbReference type="Pfam" id="PF00984"/>
    </source>
</evidence>
<comment type="caution">
    <text evidence="5">The sequence shown here is derived from an EMBL/GenBank/DDBJ whole genome shotgun (WGS) entry which is preliminary data.</text>
</comment>
<dbReference type="InterPro" id="IPR028359">
    <property type="entry name" value="UDP_ManNAc/GlcNAc_DH"/>
</dbReference>
<proteinExistence type="inferred from homology"/>
<dbReference type="InterPro" id="IPR036220">
    <property type="entry name" value="UDP-Glc/GDP-Man_DH_C_sf"/>
</dbReference>
<dbReference type="Pfam" id="PF00984">
    <property type="entry name" value="UDPG_MGDP_dh"/>
    <property type="match status" value="1"/>
</dbReference>
<dbReference type="AlphaFoldDB" id="A0A9N9LWR7"/>
<dbReference type="InterPro" id="IPR014026">
    <property type="entry name" value="UDP-Glc/GDP-Man_DH_dimer"/>
</dbReference>
<evidence type="ECO:0000256" key="1">
    <source>
        <dbReference type="ARBA" id="ARBA00006601"/>
    </source>
</evidence>
<dbReference type="GO" id="GO:0000271">
    <property type="term" value="P:polysaccharide biosynthetic process"/>
    <property type="evidence" value="ECO:0007669"/>
    <property type="project" value="InterPro"/>
</dbReference>
<name>A0A9N9LWR7_9HELO</name>
<dbReference type="PANTHER" id="PTHR43491:SF2">
    <property type="entry name" value="UDP-N-ACETYL-D-MANNOSAMINE DEHYDROGENASE"/>
    <property type="match status" value="1"/>
</dbReference>
<dbReference type="EMBL" id="CAJVRM010000345">
    <property type="protein sequence ID" value="CAG8979927.1"/>
    <property type="molecule type" value="Genomic_DNA"/>
</dbReference>
<dbReference type="GO" id="GO:0051287">
    <property type="term" value="F:NAD binding"/>
    <property type="evidence" value="ECO:0007669"/>
    <property type="project" value="InterPro"/>
</dbReference>
<dbReference type="SUPFAM" id="SSF51735">
    <property type="entry name" value="NAD(P)-binding Rossmann-fold domains"/>
    <property type="match status" value="1"/>
</dbReference>
<evidence type="ECO:0000259" key="4">
    <source>
        <dbReference type="Pfam" id="PF03721"/>
    </source>
</evidence>
<dbReference type="InterPro" id="IPR008927">
    <property type="entry name" value="6-PGluconate_DH-like_C_sf"/>
</dbReference>
<dbReference type="SUPFAM" id="SSF48179">
    <property type="entry name" value="6-phosphogluconate dehydrogenase C-terminal domain-like"/>
    <property type="match status" value="1"/>
</dbReference>
<sequence>MNQLGTPLVAIIGCGYIGNQLLCEFSKHHKVIGYDISASRVHELRQQFSTKNGASHYNGQVCLTTRIQDLAMATHFLISVPTTSREDGSVDMTCIEDALRIVTAVALPGSTVVIESSVAVGTTRALLGPIAASRGLFGGVSPERIDPGRMDPLPSSIPKLVAGLDDIVPGSLQAIKRLYSTVFRHLVAVSRPEVAEMTKLYENCQRLVGIAFANEIADACGEHGVDPSEVCSAAATKPFGFMPYTPSIGVGGHCLPTNARYLLSNNRLPLLESAANSTRARPGMIAQKIVDSFSYHNGDSIPKVLVVGIAYKKGQNSIVDSPGLQLIEALSQFEQVDVWWADSLVPQSRVPHIKRLPNEEWNRGTLATFDHITVAFIQPGTEQDPLRRLTGVKIDRW</sequence>
<feature type="domain" description="UDP-glucose/GDP-mannose dehydrogenase dimerisation" evidence="3">
    <location>
        <begin position="194"/>
        <end position="266"/>
    </location>
</feature>
<dbReference type="Pfam" id="PF03721">
    <property type="entry name" value="UDPG_MGDP_dh_N"/>
    <property type="match status" value="1"/>
</dbReference>
<dbReference type="InterPro" id="IPR036291">
    <property type="entry name" value="NAD(P)-bd_dom_sf"/>
</dbReference>
<dbReference type="PIRSF" id="PIRSF000124">
    <property type="entry name" value="UDPglc_GDPman_dh"/>
    <property type="match status" value="1"/>
</dbReference>
<dbReference type="PIRSF" id="PIRSF500136">
    <property type="entry name" value="UDP_ManNAc_DH"/>
    <property type="match status" value="1"/>
</dbReference>
<dbReference type="SUPFAM" id="SSF52413">
    <property type="entry name" value="UDP-glucose/GDP-mannose dehydrogenase C-terminal domain"/>
    <property type="match status" value="1"/>
</dbReference>
<dbReference type="NCBIfam" id="TIGR03026">
    <property type="entry name" value="NDP-sugDHase"/>
    <property type="match status" value="1"/>
</dbReference>
<dbReference type="GO" id="GO:0016628">
    <property type="term" value="F:oxidoreductase activity, acting on the CH-CH group of donors, NAD or NADP as acceptor"/>
    <property type="evidence" value="ECO:0007669"/>
    <property type="project" value="InterPro"/>
</dbReference>
<evidence type="ECO:0000256" key="2">
    <source>
        <dbReference type="PIRNR" id="PIRNR000124"/>
    </source>
</evidence>
<dbReference type="GO" id="GO:0016616">
    <property type="term" value="F:oxidoreductase activity, acting on the CH-OH group of donors, NAD or NADP as acceptor"/>
    <property type="evidence" value="ECO:0007669"/>
    <property type="project" value="InterPro"/>
</dbReference>
<dbReference type="InterPro" id="IPR001732">
    <property type="entry name" value="UDP-Glc/GDP-Man_DH_N"/>
</dbReference>
<keyword evidence="6" id="KW-1185">Reference proteome</keyword>
<protein>
    <recommendedName>
        <fullName evidence="7">Nucleotide sugar dehydrogenase</fullName>
    </recommendedName>
</protein>
<accession>A0A9N9LWR7</accession>
<dbReference type="OrthoDB" id="5059218at2759"/>
<dbReference type="Gene3D" id="3.40.50.720">
    <property type="entry name" value="NAD(P)-binding Rossmann-like Domain"/>
    <property type="match status" value="2"/>
</dbReference>
<evidence type="ECO:0000313" key="5">
    <source>
        <dbReference type="EMBL" id="CAG8979927.1"/>
    </source>
</evidence>
<dbReference type="PANTHER" id="PTHR43491">
    <property type="entry name" value="UDP-N-ACETYL-D-MANNOSAMINE DEHYDROGENASE"/>
    <property type="match status" value="1"/>
</dbReference>
<reference evidence="5" key="1">
    <citation type="submission" date="2021-07" db="EMBL/GenBank/DDBJ databases">
        <authorList>
            <person name="Durling M."/>
        </authorList>
    </citation>
    <scope>NUCLEOTIDE SEQUENCE</scope>
</reference>
<gene>
    <name evidence="5" type="ORF">HYALB_00013559</name>
</gene>
<dbReference type="Proteomes" id="UP000701801">
    <property type="component" value="Unassembled WGS sequence"/>
</dbReference>
<evidence type="ECO:0008006" key="7">
    <source>
        <dbReference type="Google" id="ProtNLM"/>
    </source>
</evidence>
<dbReference type="InterPro" id="IPR017476">
    <property type="entry name" value="UDP-Glc/GDP-Man"/>
</dbReference>
<evidence type="ECO:0000313" key="6">
    <source>
        <dbReference type="Proteomes" id="UP000701801"/>
    </source>
</evidence>
<feature type="domain" description="UDP-glucose/GDP-mannose dehydrogenase N-terminal" evidence="4">
    <location>
        <begin position="9"/>
        <end position="149"/>
    </location>
</feature>
<comment type="similarity">
    <text evidence="1 2">Belongs to the UDP-glucose/GDP-mannose dehydrogenase family.</text>
</comment>
<organism evidence="5 6">
    <name type="scientific">Hymenoscyphus albidus</name>
    <dbReference type="NCBI Taxonomy" id="595503"/>
    <lineage>
        <taxon>Eukaryota</taxon>
        <taxon>Fungi</taxon>
        <taxon>Dikarya</taxon>
        <taxon>Ascomycota</taxon>
        <taxon>Pezizomycotina</taxon>
        <taxon>Leotiomycetes</taxon>
        <taxon>Helotiales</taxon>
        <taxon>Helotiaceae</taxon>
        <taxon>Hymenoscyphus</taxon>
    </lineage>
</organism>